<comment type="caution">
    <text evidence="3">The sequence shown here is derived from an EMBL/GenBank/DDBJ whole genome shotgun (WGS) entry which is preliminary data.</text>
</comment>
<keyword evidence="4" id="KW-1185">Reference proteome</keyword>
<feature type="transmembrane region" description="Helical" evidence="2">
    <location>
        <begin position="269"/>
        <end position="289"/>
    </location>
</feature>
<gene>
    <name evidence="3" type="ORF">CDL12_27974</name>
</gene>
<protein>
    <submittedName>
        <fullName evidence="3">Uncharacterized protein</fullName>
    </submittedName>
</protein>
<evidence type="ECO:0000313" key="3">
    <source>
        <dbReference type="EMBL" id="PIM99531.1"/>
    </source>
</evidence>
<name>A0A2G9G2V4_9LAMI</name>
<keyword evidence="2" id="KW-0812">Transmembrane</keyword>
<accession>A0A2G9G2V4</accession>
<keyword evidence="2" id="KW-0472">Membrane</keyword>
<feature type="region of interest" description="Disordered" evidence="1">
    <location>
        <begin position="353"/>
        <end position="404"/>
    </location>
</feature>
<evidence type="ECO:0000256" key="1">
    <source>
        <dbReference type="SAM" id="MobiDB-lite"/>
    </source>
</evidence>
<evidence type="ECO:0000313" key="4">
    <source>
        <dbReference type="Proteomes" id="UP000231279"/>
    </source>
</evidence>
<feature type="compositionally biased region" description="Basic and acidic residues" evidence="1">
    <location>
        <begin position="382"/>
        <end position="395"/>
    </location>
</feature>
<dbReference type="PANTHER" id="PTHR37254">
    <property type="entry name" value="OS01G0100500 PROTEIN"/>
    <property type="match status" value="1"/>
</dbReference>
<dbReference type="AlphaFoldDB" id="A0A2G9G2V4"/>
<dbReference type="STRING" id="429701.A0A2G9G2V4"/>
<proteinExistence type="predicted"/>
<dbReference type="EMBL" id="NKXS01007541">
    <property type="protein sequence ID" value="PIM99531.1"/>
    <property type="molecule type" value="Genomic_DNA"/>
</dbReference>
<feature type="transmembrane region" description="Helical" evidence="2">
    <location>
        <begin position="12"/>
        <end position="32"/>
    </location>
</feature>
<reference evidence="4" key="1">
    <citation type="journal article" date="2018" name="Gigascience">
        <title>Genome assembly of the Pink Ipe (Handroanthus impetiginosus, Bignoniaceae), a highly valued, ecologically keystone Neotropical timber forest tree.</title>
        <authorList>
            <person name="Silva-Junior O.B."/>
            <person name="Grattapaglia D."/>
            <person name="Novaes E."/>
            <person name="Collevatti R.G."/>
        </authorList>
    </citation>
    <scope>NUCLEOTIDE SEQUENCE [LARGE SCALE GENOMIC DNA]</scope>
    <source>
        <strain evidence="4">cv. UFG-1</strain>
    </source>
</reference>
<sequence>MTRNPSSSAKRSLVALSRLPVGYSLLGCLLPYRLLYQIISKRSIEVHNVRAANAPDLASFLNDFEFNITTISSMSCAQLRGLGTLVMGNPVFIDRRVVPLSAFANYSCLNTTAGPTINLQCNNCRFLRDFAYVSWQFIDLPNNPATAVGFQFNLTAKNHDKGKHLSFVSGTLKNASDFDDKPVTYRGVVPNILKFNLFPKMYQNLHDLKLIQPLFREFLPGSYFGEVSQLQASLESSSNGLINTTLCINFLSSYIVEIDTENILGPVSFLADLGGLYCASIGIFFYFLVQCEYKIRRLRNEDSIMRKIRNRRKAQERWDKLRKYVWYTWGRCSLDDCRSERNLACCSGAMKKSFHQSGSSHRRKPHKSMGGASFSKKISVPNEKEAEPEHVHSQEVRSCLTEAQ</sequence>
<keyword evidence="2" id="KW-1133">Transmembrane helix</keyword>
<dbReference type="OrthoDB" id="1909934at2759"/>
<organism evidence="3 4">
    <name type="scientific">Handroanthus impetiginosus</name>
    <dbReference type="NCBI Taxonomy" id="429701"/>
    <lineage>
        <taxon>Eukaryota</taxon>
        <taxon>Viridiplantae</taxon>
        <taxon>Streptophyta</taxon>
        <taxon>Embryophyta</taxon>
        <taxon>Tracheophyta</taxon>
        <taxon>Spermatophyta</taxon>
        <taxon>Magnoliopsida</taxon>
        <taxon>eudicotyledons</taxon>
        <taxon>Gunneridae</taxon>
        <taxon>Pentapetalae</taxon>
        <taxon>asterids</taxon>
        <taxon>lamiids</taxon>
        <taxon>Lamiales</taxon>
        <taxon>Bignoniaceae</taxon>
        <taxon>Crescentiina</taxon>
        <taxon>Tabebuia alliance</taxon>
        <taxon>Handroanthus</taxon>
    </lineage>
</organism>
<evidence type="ECO:0000256" key="2">
    <source>
        <dbReference type="SAM" id="Phobius"/>
    </source>
</evidence>
<dbReference type="Proteomes" id="UP000231279">
    <property type="component" value="Unassembled WGS sequence"/>
</dbReference>
<dbReference type="PANTHER" id="PTHR37254:SF1">
    <property type="entry name" value="OS01G0100500 PROTEIN"/>
    <property type="match status" value="1"/>
</dbReference>